<dbReference type="AlphaFoldDB" id="A0A074VBJ6"/>
<dbReference type="InterPro" id="IPR002018">
    <property type="entry name" value="CarbesteraseB"/>
</dbReference>
<evidence type="ECO:0000256" key="1">
    <source>
        <dbReference type="SAM" id="MobiDB-lite"/>
    </source>
</evidence>
<gene>
    <name evidence="3" type="ORF">M437DRAFT_88955</name>
</gene>
<dbReference type="EMBL" id="KL584861">
    <property type="protein sequence ID" value="KEQ58045.1"/>
    <property type="molecule type" value="Genomic_DNA"/>
</dbReference>
<evidence type="ECO:0000313" key="4">
    <source>
        <dbReference type="Proteomes" id="UP000030672"/>
    </source>
</evidence>
<organism evidence="3 4">
    <name type="scientific">Aureobasidium melanogenum (strain CBS 110374)</name>
    <name type="common">Aureobasidium pullulans var. melanogenum</name>
    <dbReference type="NCBI Taxonomy" id="1043003"/>
    <lineage>
        <taxon>Eukaryota</taxon>
        <taxon>Fungi</taxon>
        <taxon>Dikarya</taxon>
        <taxon>Ascomycota</taxon>
        <taxon>Pezizomycotina</taxon>
        <taxon>Dothideomycetes</taxon>
        <taxon>Dothideomycetidae</taxon>
        <taxon>Dothideales</taxon>
        <taxon>Saccotheciaceae</taxon>
        <taxon>Aureobasidium</taxon>
    </lineage>
</organism>
<dbReference type="InterPro" id="IPR029058">
    <property type="entry name" value="AB_hydrolase_fold"/>
</dbReference>
<feature type="region of interest" description="Disordered" evidence="1">
    <location>
        <begin position="59"/>
        <end position="78"/>
    </location>
</feature>
<feature type="domain" description="Carboxylesterase type B" evidence="2">
    <location>
        <begin position="27"/>
        <end position="280"/>
    </location>
</feature>
<keyword evidence="4" id="KW-1185">Reference proteome</keyword>
<name>A0A074VBJ6_AURM1</name>
<dbReference type="Proteomes" id="UP000030672">
    <property type="component" value="Unassembled WGS sequence"/>
</dbReference>
<dbReference type="GO" id="GO:0016787">
    <property type="term" value="F:hydrolase activity"/>
    <property type="evidence" value="ECO:0007669"/>
    <property type="project" value="UniProtKB-KW"/>
</dbReference>
<sequence length="328" mass="35873">MASPSPVIVQLPYHTKDPFVQRVVRKTSWIPGVDEFRGIPYADIADRWIHSTLRQELPSDNFDASKNGPRCPQQQGPNNSDTFHSYLALPEVTEDEFKCLNLFIVRPNEESLNRLDLCKDLDKLPVYVYIHGGGYGLGAATDPMWDPTRLVDDSISLGRPFIAIGINYRLNIFDFAASPLLMHAQNHAAGIKGCNFGLVDQRNALRWVSANISAFGGDQNRITLGGQSVGASSVHAHVLEATAVQSIPLFSRAIMEVGAMGTLGPISMASAQANFDKLTKALDLTGLDGHSKSLNKLSRITASSSYMSSTLSTRLWSKLMRNLALVST</sequence>
<evidence type="ECO:0000259" key="2">
    <source>
        <dbReference type="Pfam" id="PF00135"/>
    </source>
</evidence>
<protein>
    <submittedName>
        <fullName evidence="3">Alpha/beta-hydrolase</fullName>
    </submittedName>
</protein>
<dbReference type="PANTHER" id="PTHR11559">
    <property type="entry name" value="CARBOXYLESTERASE"/>
    <property type="match status" value="1"/>
</dbReference>
<dbReference type="GeneID" id="63922305"/>
<dbReference type="Gene3D" id="3.40.50.1820">
    <property type="entry name" value="alpha/beta hydrolase"/>
    <property type="match status" value="1"/>
</dbReference>
<evidence type="ECO:0000313" key="3">
    <source>
        <dbReference type="EMBL" id="KEQ58045.1"/>
    </source>
</evidence>
<keyword evidence="3" id="KW-0378">Hydrolase</keyword>
<dbReference type="HOGENOM" id="CLU_847253_0_0_1"/>
<dbReference type="InterPro" id="IPR050309">
    <property type="entry name" value="Type-B_Carboxylest/Lipase"/>
</dbReference>
<reference evidence="3 4" key="1">
    <citation type="journal article" date="2014" name="BMC Genomics">
        <title>Genome sequencing of four Aureobasidium pullulans varieties: biotechnological potential, stress tolerance, and description of new species.</title>
        <authorList>
            <person name="Gostin Ar C."/>
            <person name="Ohm R.A."/>
            <person name="Kogej T."/>
            <person name="Sonjak S."/>
            <person name="Turk M."/>
            <person name="Zajc J."/>
            <person name="Zalar P."/>
            <person name="Grube M."/>
            <person name="Sun H."/>
            <person name="Han J."/>
            <person name="Sharma A."/>
            <person name="Chiniquy J."/>
            <person name="Ngan C.Y."/>
            <person name="Lipzen A."/>
            <person name="Barry K."/>
            <person name="Grigoriev I.V."/>
            <person name="Gunde-Cimerman N."/>
        </authorList>
    </citation>
    <scope>NUCLEOTIDE SEQUENCE [LARGE SCALE GENOMIC DNA]</scope>
    <source>
        <strain evidence="3 4">CBS 110374</strain>
    </source>
</reference>
<dbReference type="SUPFAM" id="SSF53474">
    <property type="entry name" value="alpha/beta-Hydrolases"/>
    <property type="match status" value="1"/>
</dbReference>
<proteinExistence type="predicted"/>
<dbReference type="Pfam" id="PF00135">
    <property type="entry name" value="COesterase"/>
    <property type="match status" value="1"/>
</dbReference>
<dbReference type="RefSeq" id="XP_040875068.1">
    <property type="nucleotide sequence ID" value="XM_041028932.1"/>
</dbReference>
<accession>A0A074VBJ6</accession>
<dbReference type="STRING" id="1043003.A0A074VBJ6"/>